<comment type="caution">
    <text evidence="2">The sequence shown here is derived from an EMBL/GenBank/DDBJ whole genome shotgun (WGS) entry which is preliminary data.</text>
</comment>
<evidence type="ECO:0000313" key="2">
    <source>
        <dbReference type="EMBL" id="MPC29085.1"/>
    </source>
</evidence>
<gene>
    <name evidence="2" type="ORF">E2C01_022301</name>
</gene>
<dbReference type="Proteomes" id="UP000324222">
    <property type="component" value="Unassembled WGS sequence"/>
</dbReference>
<dbReference type="EMBL" id="VSRR010002012">
    <property type="protein sequence ID" value="MPC29085.1"/>
    <property type="molecule type" value="Genomic_DNA"/>
</dbReference>
<protein>
    <submittedName>
        <fullName evidence="2">Uncharacterized protein</fullName>
    </submittedName>
</protein>
<sequence length="217" mass="23842">MVRWRTHVTVPLDALHQPVNPFINTSTGDATNILPNSGGYLAGVEAFVATSKLGLGSLQAKDEDKELIFLEQVLVEAVEEGEHDSLTEVPILQGMCLRGEAHKVKPVLAITSVNPNTECTDLHSGDMTQYHTTLELPIKKNKVWTCALETQQQVTCLPQLATWTVPEPTSPSQERQVTGTVSQGSRASRPRWNIHMAFTGRSTGVISHEFGCLKVFR</sequence>
<organism evidence="2 3">
    <name type="scientific">Portunus trituberculatus</name>
    <name type="common">Swimming crab</name>
    <name type="synonym">Neptunus trituberculatus</name>
    <dbReference type="NCBI Taxonomy" id="210409"/>
    <lineage>
        <taxon>Eukaryota</taxon>
        <taxon>Metazoa</taxon>
        <taxon>Ecdysozoa</taxon>
        <taxon>Arthropoda</taxon>
        <taxon>Crustacea</taxon>
        <taxon>Multicrustacea</taxon>
        <taxon>Malacostraca</taxon>
        <taxon>Eumalacostraca</taxon>
        <taxon>Eucarida</taxon>
        <taxon>Decapoda</taxon>
        <taxon>Pleocyemata</taxon>
        <taxon>Brachyura</taxon>
        <taxon>Eubrachyura</taxon>
        <taxon>Portunoidea</taxon>
        <taxon>Portunidae</taxon>
        <taxon>Portuninae</taxon>
        <taxon>Portunus</taxon>
    </lineage>
</organism>
<dbReference type="AlphaFoldDB" id="A0A5B7E6X3"/>
<keyword evidence="3" id="KW-1185">Reference proteome</keyword>
<feature type="region of interest" description="Disordered" evidence="1">
    <location>
        <begin position="166"/>
        <end position="188"/>
    </location>
</feature>
<name>A0A5B7E6X3_PORTR</name>
<feature type="compositionally biased region" description="Polar residues" evidence="1">
    <location>
        <begin position="170"/>
        <end position="186"/>
    </location>
</feature>
<evidence type="ECO:0000256" key="1">
    <source>
        <dbReference type="SAM" id="MobiDB-lite"/>
    </source>
</evidence>
<evidence type="ECO:0000313" key="3">
    <source>
        <dbReference type="Proteomes" id="UP000324222"/>
    </source>
</evidence>
<reference evidence="2 3" key="1">
    <citation type="submission" date="2019-05" db="EMBL/GenBank/DDBJ databases">
        <title>Another draft genome of Portunus trituberculatus and its Hox gene families provides insights of decapod evolution.</title>
        <authorList>
            <person name="Jeong J.-H."/>
            <person name="Song I."/>
            <person name="Kim S."/>
            <person name="Choi T."/>
            <person name="Kim D."/>
            <person name="Ryu S."/>
            <person name="Kim W."/>
        </authorList>
    </citation>
    <scope>NUCLEOTIDE SEQUENCE [LARGE SCALE GENOMIC DNA]</scope>
    <source>
        <tissue evidence="2">Muscle</tissue>
    </source>
</reference>
<proteinExistence type="predicted"/>
<accession>A0A5B7E6X3</accession>